<dbReference type="InterPro" id="IPR025489">
    <property type="entry name" value="DUF4381"/>
</dbReference>
<name>A0AAP2S548_9PSED</name>
<dbReference type="RefSeq" id="WP_236326682.1">
    <property type="nucleotide sequence ID" value="NZ_WJZX01000145.1"/>
</dbReference>
<keyword evidence="1" id="KW-0472">Membrane</keyword>
<feature type="transmembrane region" description="Helical" evidence="1">
    <location>
        <begin position="24"/>
        <end position="42"/>
    </location>
</feature>
<gene>
    <name evidence="2" type="ORF">GIV46_22520</name>
</gene>
<dbReference type="Proteomes" id="UP000814126">
    <property type="component" value="Unassembled WGS sequence"/>
</dbReference>
<proteinExistence type="predicted"/>
<reference evidence="2" key="1">
    <citation type="submission" date="2019-11" db="EMBL/GenBank/DDBJ databases">
        <title>Epiphytic Pseudomonas syringae from cherry orchards.</title>
        <authorList>
            <person name="Hulin M.T."/>
        </authorList>
    </citation>
    <scope>NUCLEOTIDE SEQUENCE</scope>
    <source>
        <strain evidence="2">PA-2-1F</strain>
    </source>
</reference>
<organism evidence="2 3">
    <name type="scientific">Pseudomonas poae</name>
    <dbReference type="NCBI Taxonomy" id="200451"/>
    <lineage>
        <taxon>Bacteria</taxon>
        <taxon>Pseudomonadati</taxon>
        <taxon>Pseudomonadota</taxon>
        <taxon>Gammaproteobacteria</taxon>
        <taxon>Pseudomonadales</taxon>
        <taxon>Pseudomonadaceae</taxon>
        <taxon>Pseudomonas</taxon>
    </lineage>
</organism>
<sequence length="63" mass="7229">MSSLDQLQPLITPPPIGLWPPAPGWWLLLLAVPLLGWGLWWARRFLPTRRPVARAEQPLDPLR</sequence>
<evidence type="ECO:0000256" key="1">
    <source>
        <dbReference type="SAM" id="Phobius"/>
    </source>
</evidence>
<feature type="non-terminal residue" evidence="2">
    <location>
        <position position="63"/>
    </location>
</feature>
<comment type="caution">
    <text evidence="2">The sequence shown here is derived from an EMBL/GenBank/DDBJ whole genome shotgun (WGS) entry which is preliminary data.</text>
</comment>
<keyword evidence="1" id="KW-1133">Transmembrane helix</keyword>
<dbReference type="AlphaFoldDB" id="A0AAP2S548"/>
<dbReference type="Pfam" id="PF14316">
    <property type="entry name" value="DUF4381"/>
    <property type="match status" value="1"/>
</dbReference>
<keyword evidence="1" id="KW-0812">Transmembrane</keyword>
<accession>A0AAP2S548</accession>
<protein>
    <submittedName>
        <fullName evidence="2">DUF4381 family protein</fullName>
    </submittedName>
</protein>
<dbReference type="EMBL" id="WJZX01000145">
    <property type="protein sequence ID" value="MCF5657789.1"/>
    <property type="molecule type" value="Genomic_DNA"/>
</dbReference>
<evidence type="ECO:0000313" key="3">
    <source>
        <dbReference type="Proteomes" id="UP000814126"/>
    </source>
</evidence>
<evidence type="ECO:0000313" key="2">
    <source>
        <dbReference type="EMBL" id="MCF5657789.1"/>
    </source>
</evidence>